<reference evidence="2 3" key="1">
    <citation type="journal article" date="2013" name="Stand. Genomic Sci.">
        <title>Genomic Encyclopedia of Type Strains, Phase I: The one thousand microbial genomes (KMG-I) project.</title>
        <authorList>
            <person name="Kyrpides N.C."/>
            <person name="Woyke T."/>
            <person name="Eisen J.A."/>
            <person name="Garrity G."/>
            <person name="Lilburn T.G."/>
            <person name="Beck B.J."/>
            <person name="Whitman W.B."/>
            <person name="Hugenholtz P."/>
            <person name="Klenk H.P."/>
        </authorList>
    </citation>
    <scope>NUCLEOTIDE SEQUENCE [LARGE SCALE GENOMIC DNA]</scope>
    <source>
        <strain evidence="2 3">DSM 13484</strain>
    </source>
</reference>
<dbReference type="OrthoDB" id="677448at2"/>
<comment type="caution">
    <text evidence="2">The sequence shown here is derived from an EMBL/GenBank/DDBJ whole genome shotgun (WGS) entry which is preliminary data.</text>
</comment>
<sequence>MNRKGKDIVHELKEIAPGLDLPSAPPYRAPEGYFDALPEQVLQRVRTTDAGTGAVQEELEALSPLLGSIPRQQPLSVPQGYFEGLPGRILQGIASQEAPAKVVPIRSRRRYLAWVAAACFIGFLGLGALFLLRQQSTTTGTRSLEMQLAGISDQEIIDYLQAHSDAFDNEAIISGVSNAVATDELPRISTNLNDLPPDAIENYLESAGWSN</sequence>
<protein>
    <submittedName>
        <fullName evidence="2">Uncharacterized protein</fullName>
    </submittedName>
</protein>
<keyword evidence="1" id="KW-0812">Transmembrane</keyword>
<organism evidence="2 3">
    <name type="scientific">Chitinophaga japonensis</name>
    <name type="common">Flexibacter japonensis</name>
    <dbReference type="NCBI Taxonomy" id="104662"/>
    <lineage>
        <taxon>Bacteria</taxon>
        <taxon>Pseudomonadati</taxon>
        <taxon>Bacteroidota</taxon>
        <taxon>Chitinophagia</taxon>
        <taxon>Chitinophagales</taxon>
        <taxon>Chitinophagaceae</taxon>
        <taxon>Chitinophaga</taxon>
    </lineage>
</organism>
<name>A0A562TCT6_CHIJA</name>
<dbReference type="Proteomes" id="UP000316778">
    <property type="component" value="Unassembled WGS sequence"/>
</dbReference>
<dbReference type="RefSeq" id="WP_145710353.1">
    <property type="nucleotide sequence ID" value="NZ_BAAAFY010000001.1"/>
</dbReference>
<keyword evidence="1" id="KW-0472">Membrane</keyword>
<accession>A0A562TCT6</accession>
<keyword evidence="1" id="KW-1133">Transmembrane helix</keyword>
<dbReference type="EMBL" id="VLLG01000002">
    <property type="protein sequence ID" value="TWI91193.1"/>
    <property type="molecule type" value="Genomic_DNA"/>
</dbReference>
<evidence type="ECO:0000313" key="2">
    <source>
        <dbReference type="EMBL" id="TWI91193.1"/>
    </source>
</evidence>
<dbReference type="AlphaFoldDB" id="A0A562TCT6"/>
<keyword evidence="3" id="KW-1185">Reference proteome</keyword>
<proteinExistence type="predicted"/>
<evidence type="ECO:0000313" key="3">
    <source>
        <dbReference type="Proteomes" id="UP000316778"/>
    </source>
</evidence>
<evidence type="ECO:0000256" key="1">
    <source>
        <dbReference type="SAM" id="Phobius"/>
    </source>
</evidence>
<gene>
    <name evidence="2" type="ORF">LX66_0558</name>
</gene>
<feature type="transmembrane region" description="Helical" evidence="1">
    <location>
        <begin position="111"/>
        <end position="132"/>
    </location>
</feature>